<protein>
    <submittedName>
        <fullName evidence="6">Pirin family protein</fullName>
    </submittedName>
</protein>
<organism evidence="6 7">
    <name type="scientific">Emticicia agri</name>
    <dbReference type="NCBI Taxonomy" id="2492393"/>
    <lineage>
        <taxon>Bacteria</taxon>
        <taxon>Pseudomonadati</taxon>
        <taxon>Bacteroidota</taxon>
        <taxon>Cytophagia</taxon>
        <taxon>Cytophagales</taxon>
        <taxon>Leadbetterellaceae</taxon>
        <taxon>Emticicia</taxon>
    </lineage>
</organism>
<name>A0A4Q5M2V7_9BACT</name>
<dbReference type="InterPro" id="IPR012093">
    <property type="entry name" value="Pirin"/>
</dbReference>
<dbReference type="GO" id="GO:0046872">
    <property type="term" value="F:metal ion binding"/>
    <property type="evidence" value="ECO:0007669"/>
    <property type="project" value="UniProtKB-KW"/>
</dbReference>
<dbReference type="InterPro" id="IPR053186">
    <property type="entry name" value="QDO-related"/>
</dbReference>
<dbReference type="InterPro" id="IPR014710">
    <property type="entry name" value="RmlC-like_jellyroll"/>
</dbReference>
<dbReference type="SUPFAM" id="SSF51182">
    <property type="entry name" value="RmlC-like cupins"/>
    <property type="match status" value="1"/>
</dbReference>
<dbReference type="PIRSF" id="PIRSF006232">
    <property type="entry name" value="Pirin"/>
    <property type="match status" value="1"/>
</dbReference>
<dbReference type="AlphaFoldDB" id="A0A4Q5M2V7"/>
<evidence type="ECO:0000313" key="7">
    <source>
        <dbReference type="Proteomes" id="UP000293162"/>
    </source>
</evidence>
<accession>A0A4Q5M2V7</accession>
<gene>
    <name evidence="6" type="ORF">EWM59_05480</name>
</gene>
<comment type="similarity">
    <text evidence="1 3">Belongs to the pirin family.</text>
</comment>
<dbReference type="OrthoDB" id="321327at2"/>
<dbReference type="RefSeq" id="WP_130019937.1">
    <property type="nucleotide sequence ID" value="NZ_SEWF01000006.1"/>
</dbReference>
<comment type="cofactor">
    <cofactor evidence="2">
        <name>Fe cation</name>
        <dbReference type="ChEBI" id="CHEBI:24875"/>
    </cofactor>
    <text evidence="2">Binds 1 Fe cation per subunit.</text>
</comment>
<dbReference type="PANTHER" id="PTHR43594:SF1">
    <property type="entry name" value="QUERCETIN 2,3-DIOXYGENASE PA2418-RELATED"/>
    <property type="match status" value="1"/>
</dbReference>
<dbReference type="Pfam" id="PF02678">
    <property type="entry name" value="Pirin"/>
    <property type="match status" value="1"/>
</dbReference>
<reference evidence="6 7" key="1">
    <citation type="submission" date="2019-02" db="EMBL/GenBank/DDBJ databases">
        <title>Bacterial novel species Emticicia sp. 17J42-9 isolated from soil.</title>
        <authorList>
            <person name="Jung H.-Y."/>
        </authorList>
    </citation>
    <scope>NUCLEOTIDE SEQUENCE [LARGE SCALE GENOMIC DNA]</scope>
    <source>
        <strain evidence="6 7">17J42-9</strain>
    </source>
</reference>
<dbReference type="Gene3D" id="2.60.120.10">
    <property type="entry name" value="Jelly Rolls"/>
    <property type="match status" value="2"/>
</dbReference>
<evidence type="ECO:0000256" key="2">
    <source>
        <dbReference type="PIRSR" id="PIRSR006232-1"/>
    </source>
</evidence>
<dbReference type="CDD" id="cd02909">
    <property type="entry name" value="cupin_pirin_N"/>
    <property type="match status" value="1"/>
</dbReference>
<feature type="domain" description="Pirin N-terminal" evidence="4">
    <location>
        <begin position="21"/>
        <end position="126"/>
    </location>
</feature>
<dbReference type="Proteomes" id="UP000293162">
    <property type="component" value="Unassembled WGS sequence"/>
</dbReference>
<comment type="caution">
    <text evidence="6">The sequence shown here is derived from an EMBL/GenBank/DDBJ whole genome shotgun (WGS) entry which is preliminary data.</text>
</comment>
<keyword evidence="2" id="KW-0408">Iron</keyword>
<feature type="binding site" evidence="2">
    <location>
        <position position="104"/>
    </location>
    <ligand>
        <name>Fe cation</name>
        <dbReference type="ChEBI" id="CHEBI:24875"/>
    </ligand>
</feature>
<evidence type="ECO:0000313" key="6">
    <source>
        <dbReference type="EMBL" id="RYU96602.1"/>
    </source>
</evidence>
<proteinExistence type="inferred from homology"/>
<dbReference type="InterPro" id="IPR003829">
    <property type="entry name" value="Pirin_N_dom"/>
</dbReference>
<evidence type="ECO:0000256" key="3">
    <source>
        <dbReference type="RuleBase" id="RU003457"/>
    </source>
</evidence>
<dbReference type="PANTHER" id="PTHR43594">
    <property type="entry name" value="QUERCETIN 2,3-DIOXYGENASE"/>
    <property type="match status" value="1"/>
</dbReference>
<dbReference type="EMBL" id="SEWF01000006">
    <property type="protein sequence ID" value="RYU96602.1"/>
    <property type="molecule type" value="Genomic_DNA"/>
</dbReference>
<evidence type="ECO:0000256" key="1">
    <source>
        <dbReference type="ARBA" id="ARBA00008416"/>
    </source>
</evidence>
<dbReference type="InterPro" id="IPR011051">
    <property type="entry name" value="RmlC_Cupin_sf"/>
</dbReference>
<evidence type="ECO:0000259" key="5">
    <source>
        <dbReference type="Pfam" id="PF05726"/>
    </source>
</evidence>
<feature type="domain" description="Pirin C-terminal" evidence="5">
    <location>
        <begin position="182"/>
        <end position="277"/>
    </location>
</feature>
<dbReference type="CDD" id="cd02247">
    <property type="entry name" value="cupin_pirin_C"/>
    <property type="match status" value="1"/>
</dbReference>
<evidence type="ECO:0000259" key="4">
    <source>
        <dbReference type="Pfam" id="PF02678"/>
    </source>
</evidence>
<dbReference type="InterPro" id="IPR008778">
    <property type="entry name" value="Pirin_C_dom"/>
</dbReference>
<feature type="binding site" evidence="2">
    <location>
        <position position="106"/>
    </location>
    <ligand>
        <name>Fe cation</name>
        <dbReference type="ChEBI" id="CHEBI:24875"/>
    </ligand>
</feature>
<keyword evidence="7" id="KW-1185">Reference proteome</keyword>
<feature type="binding site" evidence="2">
    <location>
        <position position="60"/>
    </location>
    <ligand>
        <name>Fe cation</name>
        <dbReference type="ChEBI" id="CHEBI:24875"/>
    </ligand>
</feature>
<keyword evidence="2" id="KW-0479">Metal-binding</keyword>
<feature type="binding site" evidence="2">
    <location>
        <position position="62"/>
    </location>
    <ligand>
        <name>Fe cation</name>
        <dbReference type="ChEBI" id="CHEBI:24875"/>
    </ligand>
</feature>
<dbReference type="Pfam" id="PF05726">
    <property type="entry name" value="Pirin_C"/>
    <property type="match status" value="1"/>
</dbReference>
<sequence length="284" mass="31701">MKARNIQHTSFANEVQMGPMRVKQPLPATNIRQMSPFILLHHAGPTYYNPDTSKPRLSPHPHRGFEPVTFLFQGKIHHKDSLGNEGFLNAGDVQWMTSGKGIIHSEGPSAEFMQEGGNFELIQLWVNLPRVHKMTEPKYQHLTKETMPVIKEDGLELQLVAGNYKGQTGAASTFSPILAMMVHFDAGAKTFFELPDSYNALVYVLDGEIKTNETTVEKLNMVTFDHEGEGIDFEAVSKGKLLLLAGEPIQEPLSTYGPFVMNYPAELKQAIEDYELGLMGVLED</sequence>